<dbReference type="GO" id="GO:0003677">
    <property type="term" value="F:DNA binding"/>
    <property type="evidence" value="ECO:0007669"/>
    <property type="project" value="InterPro"/>
</dbReference>
<gene>
    <name evidence="3" type="ORF">NEOLEDRAFT_489034</name>
</gene>
<dbReference type="InterPro" id="IPR001606">
    <property type="entry name" value="ARID_dom"/>
</dbReference>
<evidence type="ECO:0000259" key="2">
    <source>
        <dbReference type="PROSITE" id="PS51011"/>
    </source>
</evidence>
<evidence type="ECO:0000256" key="1">
    <source>
        <dbReference type="SAM" id="MobiDB-lite"/>
    </source>
</evidence>
<keyword evidence="4" id="KW-1185">Reference proteome</keyword>
<dbReference type="InParanoid" id="A0A165VNS9"/>
<dbReference type="EMBL" id="KV425553">
    <property type="protein sequence ID" value="KZT29953.1"/>
    <property type="molecule type" value="Genomic_DNA"/>
</dbReference>
<dbReference type="SMART" id="SM00501">
    <property type="entry name" value="BRIGHT"/>
    <property type="match status" value="1"/>
</dbReference>
<dbReference type="SMART" id="SM01014">
    <property type="entry name" value="ARID"/>
    <property type="match status" value="1"/>
</dbReference>
<protein>
    <recommendedName>
        <fullName evidence="2">ARID domain-containing protein</fullName>
    </recommendedName>
</protein>
<name>A0A165VNS9_9AGAM</name>
<dbReference type="AlphaFoldDB" id="A0A165VNS9"/>
<feature type="compositionally biased region" description="Polar residues" evidence="1">
    <location>
        <begin position="348"/>
        <end position="370"/>
    </location>
</feature>
<feature type="domain" description="ARID" evidence="2">
    <location>
        <begin position="40"/>
        <end position="140"/>
    </location>
</feature>
<evidence type="ECO:0000313" key="3">
    <source>
        <dbReference type="EMBL" id="KZT29953.1"/>
    </source>
</evidence>
<dbReference type="CDD" id="cd16100">
    <property type="entry name" value="ARID"/>
    <property type="match status" value="1"/>
</dbReference>
<sequence>MDGAQLPPVQNAQPLSSATLQLLQSMPPDLLSFMRRPISPLDAQRFRETYTNFQKKRGATLDERGLMINGRSIDLHTLHAEVVQVGGGKIINAKNMWAAIGARMGFVQFPEAPGEANAGLAQQLSHVYALYLKDYDDLYAQTIIRSRFAQVREMTHTARQTAQVPGMSPDPVLGRDYLAHPANDAPPLSSSVSSAVTPSRYVSRRPTQEQLRESIAHVESIRKRCQACKYETINFVPLTEEQKAKYTVVLEKLCLICDAMEPNLPLFYAVCPQEDIVPKILALIHLKDLQRIHLSSSNPKSLVPLEMLQQIALLVHAAAERFAEILAALNNQENVHQGPDPRIPAPTASANPLASPVSETSVAPDSSGSATEEDIDEAIRRLRIK</sequence>
<feature type="region of interest" description="Disordered" evidence="1">
    <location>
        <begin position="336"/>
        <end position="375"/>
    </location>
</feature>
<dbReference type="Gene3D" id="1.10.150.60">
    <property type="entry name" value="ARID DNA-binding domain"/>
    <property type="match status" value="1"/>
</dbReference>
<accession>A0A165VNS9</accession>
<dbReference type="InterPro" id="IPR036431">
    <property type="entry name" value="ARID_dom_sf"/>
</dbReference>
<dbReference type="SUPFAM" id="SSF46774">
    <property type="entry name" value="ARID-like"/>
    <property type="match status" value="1"/>
</dbReference>
<feature type="region of interest" description="Disordered" evidence="1">
    <location>
        <begin position="183"/>
        <end position="208"/>
    </location>
</feature>
<feature type="compositionally biased region" description="Low complexity" evidence="1">
    <location>
        <begin position="185"/>
        <end position="199"/>
    </location>
</feature>
<reference evidence="3 4" key="1">
    <citation type="journal article" date="2016" name="Mol. Biol. Evol.">
        <title>Comparative Genomics of Early-Diverging Mushroom-Forming Fungi Provides Insights into the Origins of Lignocellulose Decay Capabilities.</title>
        <authorList>
            <person name="Nagy L.G."/>
            <person name="Riley R."/>
            <person name="Tritt A."/>
            <person name="Adam C."/>
            <person name="Daum C."/>
            <person name="Floudas D."/>
            <person name="Sun H."/>
            <person name="Yadav J.S."/>
            <person name="Pangilinan J."/>
            <person name="Larsson K.H."/>
            <person name="Matsuura K."/>
            <person name="Barry K."/>
            <person name="Labutti K."/>
            <person name="Kuo R."/>
            <person name="Ohm R.A."/>
            <person name="Bhattacharya S.S."/>
            <person name="Shirouzu T."/>
            <person name="Yoshinaga Y."/>
            <person name="Martin F.M."/>
            <person name="Grigoriev I.V."/>
            <person name="Hibbett D.S."/>
        </authorList>
    </citation>
    <scope>NUCLEOTIDE SEQUENCE [LARGE SCALE GENOMIC DNA]</scope>
    <source>
        <strain evidence="3 4">HHB14362 ss-1</strain>
    </source>
</reference>
<dbReference type="Proteomes" id="UP000076761">
    <property type="component" value="Unassembled WGS sequence"/>
</dbReference>
<organism evidence="3 4">
    <name type="scientific">Neolentinus lepideus HHB14362 ss-1</name>
    <dbReference type="NCBI Taxonomy" id="1314782"/>
    <lineage>
        <taxon>Eukaryota</taxon>
        <taxon>Fungi</taxon>
        <taxon>Dikarya</taxon>
        <taxon>Basidiomycota</taxon>
        <taxon>Agaricomycotina</taxon>
        <taxon>Agaricomycetes</taxon>
        <taxon>Gloeophyllales</taxon>
        <taxon>Gloeophyllaceae</taxon>
        <taxon>Neolentinus</taxon>
    </lineage>
</organism>
<dbReference type="Pfam" id="PF01388">
    <property type="entry name" value="ARID"/>
    <property type="match status" value="1"/>
</dbReference>
<evidence type="ECO:0000313" key="4">
    <source>
        <dbReference type="Proteomes" id="UP000076761"/>
    </source>
</evidence>
<dbReference type="OrthoDB" id="1938591at2759"/>
<proteinExistence type="predicted"/>
<dbReference type="PROSITE" id="PS51011">
    <property type="entry name" value="ARID"/>
    <property type="match status" value="1"/>
</dbReference>